<reference evidence="3 4" key="1">
    <citation type="journal article" date="2005" name="PLoS Biol.">
        <title>The genomes of Oryza sativa: a history of duplications.</title>
        <authorList>
            <person name="Yu J."/>
            <person name="Wang J."/>
            <person name="Lin W."/>
            <person name="Li S."/>
            <person name="Li H."/>
            <person name="Zhou J."/>
            <person name="Ni P."/>
            <person name="Dong W."/>
            <person name="Hu S."/>
            <person name="Zeng C."/>
            <person name="Zhang J."/>
            <person name="Zhang Y."/>
            <person name="Li R."/>
            <person name="Xu Z."/>
            <person name="Li S."/>
            <person name="Li X."/>
            <person name="Zheng H."/>
            <person name="Cong L."/>
            <person name="Lin L."/>
            <person name="Yin J."/>
            <person name="Geng J."/>
            <person name="Li G."/>
            <person name="Shi J."/>
            <person name="Liu J."/>
            <person name="Lv H."/>
            <person name="Li J."/>
            <person name="Wang J."/>
            <person name="Deng Y."/>
            <person name="Ran L."/>
            <person name="Shi X."/>
            <person name="Wang X."/>
            <person name="Wu Q."/>
            <person name="Li C."/>
            <person name="Ren X."/>
            <person name="Wang J."/>
            <person name="Wang X."/>
            <person name="Li D."/>
            <person name="Liu D."/>
            <person name="Zhang X."/>
            <person name="Ji Z."/>
            <person name="Zhao W."/>
            <person name="Sun Y."/>
            <person name="Zhang Z."/>
            <person name="Bao J."/>
            <person name="Han Y."/>
            <person name="Dong L."/>
            <person name="Ji J."/>
            <person name="Chen P."/>
            <person name="Wu S."/>
            <person name="Liu J."/>
            <person name="Xiao Y."/>
            <person name="Bu D."/>
            <person name="Tan J."/>
            <person name="Yang L."/>
            <person name="Ye C."/>
            <person name="Zhang J."/>
            <person name="Xu J."/>
            <person name="Zhou Y."/>
            <person name="Yu Y."/>
            <person name="Zhang B."/>
            <person name="Zhuang S."/>
            <person name="Wei H."/>
            <person name="Liu B."/>
            <person name="Lei M."/>
            <person name="Yu H."/>
            <person name="Li Y."/>
            <person name="Xu H."/>
            <person name="Wei S."/>
            <person name="He X."/>
            <person name="Fang L."/>
            <person name="Zhang Z."/>
            <person name="Zhang Y."/>
            <person name="Huang X."/>
            <person name="Su Z."/>
            <person name="Tong W."/>
            <person name="Li J."/>
            <person name="Tong Z."/>
            <person name="Li S."/>
            <person name="Ye J."/>
            <person name="Wang L."/>
            <person name="Fang L."/>
            <person name="Lei T."/>
            <person name="Chen C."/>
            <person name="Chen H."/>
            <person name="Xu Z."/>
            <person name="Li H."/>
            <person name="Huang H."/>
            <person name="Zhang F."/>
            <person name="Xu H."/>
            <person name="Li N."/>
            <person name="Zhao C."/>
            <person name="Li S."/>
            <person name="Dong L."/>
            <person name="Huang Y."/>
            <person name="Li L."/>
            <person name="Xi Y."/>
            <person name="Qi Q."/>
            <person name="Li W."/>
            <person name="Zhang B."/>
            <person name="Hu W."/>
            <person name="Zhang Y."/>
            <person name="Tian X."/>
            <person name="Jiao Y."/>
            <person name="Liang X."/>
            <person name="Jin J."/>
            <person name="Gao L."/>
            <person name="Zheng W."/>
            <person name="Hao B."/>
            <person name="Liu S."/>
            <person name="Wang W."/>
            <person name="Yuan L."/>
            <person name="Cao M."/>
            <person name="McDermott J."/>
            <person name="Samudrala R."/>
            <person name="Wang J."/>
            <person name="Wong G.K."/>
            <person name="Yang H."/>
        </authorList>
    </citation>
    <scope>NUCLEOTIDE SEQUENCE [LARGE SCALE GENOMIC DNA]</scope>
    <source>
        <strain evidence="4">cv. 93-11</strain>
    </source>
</reference>
<dbReference type="PANTHER" id="PTHR33075">
    <property type="entry name" value="OS02G0499800 PROTEIN"/>
    <property type="match status" value="1"/>
</dbReference>
<dbReference type="OMA" id="FPQFWKL"/>
<feature type="domain" description="DUF7597" evidence="2">
    <location>
        <begin position="2"/>
        <end position="43"/>
    </location>
</feature>
<dbReference type="EMBL" id="CM000133">
    <property type="protein sequence ID" value="EEC83250.1"/>
    <property type="molecule type" value="Genomic_DNA"/>
</dbReference>
<evidence type="ECO:0000313" key="3">
    <source>
        <dbReference type="EMBL" id="EEC83250.1"/>
    </source>
</evidence>
<gene>
    <name evidence="3" type="ORF">OsI_28569</name>
</gene>
<dbReference type="Pfam" id="PF24530">
    <property type="entry name" value="DUF7597"/>
    <property type="match status" value="1"/>
</dbReference>
<dbReference type="Gramene" id="BGIOSGA027296-TA">
    <property type="protein sequence ID" value="BGIOSGA027296-PA"/>
    <property type="gene ID" value="BGIOSGA027296"/>
</dbReference>
<evidence type="ECO:0000259" key="2">
    <source>
        <dbReference type="Pfam" id="PF24530"/>
    </source>
</evidence>
<dbReference type="InterPro" id="IPR056018">
    <property type="entry name" value="DUF7597"/>
</dbReference>
<dbReference type="HOGENOM" id="CLU_044781_0_1_1"/>
<dbReference type="AlphaFoldDB" id="B8B903"/>
<accession>B8B903</accession>
<organism evidence="3 4">
    <name type="scientific">Oryza sativa subsp. indica</name>
    <name type="common">Rice</name>
    <dbReference type="NCBI Taxonomy" id="39946"/>
    <lineage>
        <taxon>Eukaryota</taxon>
        <taxon>Viridiplantae</taxon>
        <taxon>Streptophyta</taxon>
        <taxon>Embryophyta</taxon>
        <taxon>Tracheophyta</taxon>
        <taxon>Spermatophyta</taxon>
        <taxon>Magnoliopsida</taxon>
        <taxon>Liliopsida</taxon>
        <taxon>Poales</taxon>
        <taxon>Poaceae</taxon>
        <taxon>BOP clade</taxon>
        <taxon>Oryzoideae</taxon>
        <taxon>Oryzeae</taxon>
        <taxon>Oryzinae</taxon>
        <taxon>Oryza</taxon>
        <taxon>Oryza sativa</taxon>
    </lineage>
</organism>
<protein>
    <recommendedName>
        <fullName evidence="2">DUF7597 domain-containing protein</fullName>
    </recommendedName>
</protein>
<dbReference type="Proteomes" id="UP000007015">
    <property type="component" value="Chromosome 8"/>
</dbReference>
<dbReference type="PANTHER" id="PTHR33075:SF7">
    <property type="entry name" value="OS02G0303350 PROTEIN"/>
    <property type="match status" value="1"/>
</dbReference>
<evidence type="ECO:0000256" key="1">
    <source>
        <dbReference type="SAM" id="MobiDB-lite"/>
    </source>
</evidence>
<evidence type="ECO:0000313" key="4">
    <source>
        <dbReference type="Proteomes" id="UP000007015"/>
    </source>
</evidence>
<keyword evidence="4" id="KW-1185">Reference proteome</keyword>
<name>B8B903_ORYSI</name>
<feature type="region of interest" description="Disordered" evidence="1">
    <location>
        <begin position="174"/>
        <end position="193"/>
    </location>
</feature>
<proteinExistence type="predicted"/>
<sequence>MAISVAWLHRLPRADVIITDDPPKRHEGIAVAVLEPSPPPEQNSPPIRESWVMFLDFPLDLQTDRIVDKVVGTFGRLLRWSSGPCFRGRVLAKAIFSMVEEVPSKIVIKKYSSFGGVGRSWTVSVFVLNGDFADVQPADEDLPPVNHIPLPDPPLAEQQPNHNWDQIDEVMADNNNNEEAPDENSRNTSAVSEQDEGELQIIPVFSAPGCSVGPVVPGPSGPAALGQVIEDVMQSFLVFPQFWKLLSICNLLMHGPTFSRLAVAQPNALVPYQMPIHHVLHFALLASALIWAKENWNTQQTLLIQPINMVPPEPSQDSLDLPVDPFLQSQDVSPSLPPKLKRKKSGKVVLVDSDRRRSARINKINDGYMSPDPKLGVGKPRGKTKAKSTKRLKALAEESGILFSLNPLPLDFCEPHISDEDDDDAIPADCSIQLL</sequence>